<accession>A0A890CA90</accession>
<dbReference type="GO" id="GO:0039615">
    <property type="term" value="C:T=1 icosahedral viral capsid"/>
    <property type="evidence" value="ECO:0007669"/>
    <property type="project" value="UniProtKB-UniRule"/>
</dbReference>
<comment type="function">
    <text evidence="6">Self-assembles to form an icosahedral capsid.</text>
</comment>
<evidence type="ECO:0000256" key="2">
    <source>
        <dbReference type="ARBA" id="ARBA00006131"/>
    </source>
</evidence>
<dbReference type="InterPro" id="IPR004219">
    <property type="entry name" value="TTvirus_Unk"/>
</dbReference>
<keyword evidence="4 6" id="KW-0167">Capsid protein</keyword>
<name>A0A890CA90_9VIRU</name>
<protein>
    <recommendedName>
        <fullName evidence="6">Capsid protein</fullName>
    </recommendedName>
</protein>
<keyword evidence="5 6" id="KW-0946">Virion</keyword>
<comment type="similarity">
    <text evidence="2 6">Belongs to the anelloviridae capsid protein family.</text>
</comment>
<reference evidence="7" key="1">
    <citation type="submission" date="2020-03" db="EMBL/GenBank/DDBJ databases">
        <authorList>
            <person name="Li H."/>
            <person name="Lu H."/>
            <person name="Lv J."/>
            <person name="Zhang W."/>
        </authorList>
    </citation>
    <scope>NUCLEOTIDE SEQUENCE</scope>
    <source>
        <strain evidence="7">Anel-ch-zj</strain>
    </source>
</reference>
<evidence type="ECO:0000313" key="7">
    <source>
        <dbReference type="EMBL" id="QRG28981.1"/>
    </source>
</evidence>
<evidence type="ECO:0000256" key="4">
    <source>
        <dbReference type="ARBA" id="ARBA00022561"/>
    </source>
</evidence>
<sequence length="669" mass="79147">MPPYRRWWWRRRQQTRRRPYRRPWIKRRRIRRTLQRRYRPRRRWVRKFRFHKLKRKLKSLKVRQWQPKVIHKCKIRGYKCLFWAGPNRLSNNYAQYQQTYTNPHQPGGGGWSMLIFSLDALWEEHLLDRNWWTKGNKGLPLVRYNGCTFKFYREEETDYAVTYRLCYPMLDSKYEHANASPYNTLLAKHRIIIPSKKHKPYGKPYIKKRFRPPAQLYNKWYFQSDLCKTGLIMMTATSISLDHFYLSPYAYSNNISIWTLNPKTFKHNGFIHADTNGYSPNTNLYLYCIPSRQATEPYKIGDLSYLGKPGNYTLGIPFNNHSNNYDSSPDLWGNPFHPQVLNLDIPVFKSTQQPRTILTTANSNLNIKDKTELLTPVTEPLIKEIRYNPDADTGENTSIYLYSIERNTQPSFPIPTDNNVKIEGFPLYLGLWGWLDWQKKLAYLHNIDSSYIVVIRTPYTEPKEEYLIPVDHNFLQGKGPYGIPHNELNHYSLSSWWPKVAHQMVTIDTICASGPATNKYEKVKAIQAHCEYKFHFRWGGCPAPMVDLTNPCLQPKYAVPDTMLQRLQVQDPKFKPELELHDFDERHKTITSKCLERIRTHTETEQTLMSITGVSNPPIQTTKQKIQEEIQACQEEKEGQTLQQQLLNLKQQQRLIKHAILKLMSPSIE</sequence>
<evidence type="ECO:0000256" key="1">
    <source>
        <dbReference type="ARBA" id="ARBA00004328"/>
    </source>
</evidence>
<dbReference type="EMBL" id="MT157223">
    <property type="protein sequence ID" value="QRG28981.1"/>
    <property type="molecule type" value="Genomic_DNA"/>
</dbReference>
<evidence type="ECO:0000256" key="6">
    <source>
        <dbReference type="RuleBase" id="RU361230"/>
    </source>
</evidence>
<dbReference type="Pfam" id="PF02956">
    <property type="entry name" value="TT_ORF1"/>
    <property type="match status" value="1"/>
</dbReference>
<comment type="subcellular location">
    <subcellularLocation>
        <location evidence="1 6">Virion</location>
    </subcellularLocation>
</comment>
<keyword evidence="3 6" id="KW-1140">T=1 icosahedral capsid protein</keyword>
<proteinExistence type="inferred from homology"/>
<evidence type="ECO:0000256" key="3">
    <source>
        <dbReference type="ARBA" id="ARBA00022431"/>
    </source>
</evidence>
<organism evidence="7">
    <name type="scientific">Anelloviridae sp</name>
    <dbReference type="NCBI Taxonomy" id="2055263"/>
    <lineage>
        <taxon>Viruses</taxon>
        <taxon>Monodnaviria</taxon>
        <taxon>Shotokuvirae</taxon>
        <taxon>Commensaviricota</taxon>
        <taxon>Cardeaviricetes</taxon>
        <taxon>Sanitavirales</taxon>
        <taxon>Anelloviridae</taxon>
    </lineage>
</organism>
<evidence type="ECO:0000256" key="5">
    <source>
        <dbReference type="ARBA" id="ARBA00022844"/>
    </source>
</evidence>